<accession>A0AAN6SGG4</accession>
<reference evidence="2" key="2">
    <citation type="submission" date="2023-06" db="EMBL/GenBank/DDBJ databases">
        <authorList>
            <consortium name="Lawrence Berkeley National Laboratory"/>
            <person name="Mondo S.J."/>
            <person name="Hensen N."/>
            <person name="Bonometti L."/>
            <person name="Westerberg I."/>
            <person name="Brannstrom I.O."/>
            <person name="Guillou S."/>
            <person name="Cros-Aarteil S."/>
            <person name="Calhoun S."/>
            <person name="Haridas S."/>
            <person name="Kuo A."/>
            <person name="Pangilinan J."/>
            <person name="Riley R."/>
            <person name="Labutti K."/>
            <person name="Andreopoulos B."/>
            <person name="Lipzen A."/>
            <person name="Chen C."/>
            <person name="Yanf M."/>
            <person name="Daum C."/>
            <person name="Ng V."/>
            <person name="Clum A."/>
            <person name="Steindorff A."/>
            <person name="Ohm R."/>
            <person name="Martin F."/>
            <person name="Silar P."/>
            <person name="Natvig D."/>
            <person name="Lalanne C."/>
            <person name="Gautier V."/>
            <person name="Ament-Velasquez S.L."/>
            <person name="Kruys A."/>
            <person name="Hutchinson M.I."/>
            <person name="Powell A.J."/>
            <person name="Barry K."/>
            <person name="Miller A.N."/>
            <person name="Grigoriev I.V."/>
            <person name="Debuchy R."/>
            <person name="Gladieux P."/>
            <person name="Thoren M.H."/>
            <person name="Johannesson H."/>
        </authorList>
    </citation>
    <scope>NUCLEOTIDE SEQUENCE</scope>
    <source>
        <strain evidence="2">CBS 626.80</strain>
    </source>
</reference>
<evidence type="ECO:0000313" key="2">
    <source>
        <dbReference type="EMBL" id="KAK3952116.1"/>
    </source>
</evidence>
<name>A0AAN6SGG4_9PEZI</name>
<feature type="chain" id="PRO_5042978499" description="Secreted protein" evidence="1">
    <location>
        <begin position="22"/>
        <end position="93"/>
    </location>
</feature>
<feature type="signal peptide" evidence="1">
    <location>
        <begin position="1"/>
        <end position="21"/>
    </location>
</feature>
<feature type="non-terminal residue" evidence="2">
    <location>
        <position position="93"/>
    </location>
</feature>
<comment type="caution">
    <text evidence="2">The sequence shown here is derived from an EMBL/GenBank/DDBJ whole genome shotgun (WGS) entry which is preliminary data.</text>
</comment>
<organism evidence="2 3">
    <name type="scientific">Pseudoneurospora amorphoporcata</name>
    <dbReference type="NCBI Taxonomy" id="241081"/>
    <lineage>
        <taxon>Eukaryota</taxon>
        <taxon>Fungi</taxon>
        <taxon>Dikarya</taxon>
        <taxon>Ascomycota</taxon>
        <taxon>Pezizomycotina</taxon>
        <taxon>Sordariomycetes</taxon>
        <taxon>Sordariomycetidae</taxon>
        <taxon>Sordariales</taxon>
        <taxon>Sordariaceae</taxon>
        <taxon>Pseudoneurospora</taxon>
    </lineage>
</organism>
<dbReference type="EMBL" id="MU859131">
    <property type="protein sequence ID" value="KAK3952116.1"/>
    <property type="molecule type" value="Genomic_DNA"/>
</dbReference>
<protein>
    <recommendedName>
        <fullName evidence="4">Secreted protein</fullName>
    </recommendedName>
</protein>
<reference evidence="2" key="1">
    <citation type="journal article" date="2023" name="Mol. Phylogenet. Evol.">
        <title>Genome-scale phylogeny and comparative genomics of the fungal order Sordariales.</title>
        <authorList>
            <person name="Hensen N."/>
            <person name="Bonometti L."/>
            <person name="Westerberg I."/>
            <person name="Brannstrom I.O."/>
            <person name="Guillou S."/>
            <person name="Cros-Aarteil S."/>
            <person name="Calhoun S."/>
            <person name="Haridas S."/>
            <person name="Kuo A."/>
            <person name="Mondo S."/>
            <person name="Pangilinan J."/>
            <person name="Riley R."/>
            <person name="LaButti K."/>
            <person name="Andreopoulos B."/>
            <person name="Lipzen A."/>
            <person name="Chen C."/>
            <person name="Yan M."/>
            <person name="Daum C."/>
            <person name="Ng V."/>
            <person name="Clum A."/>
            <person name="Steindorff A."/>
            <person name="Ohm R.A."/>
            <person name="Martin F."/>
            <person name="Silar P."/>
            <person name="Natvig D.O."/>
            <person name="Lalanne C."/>
            <person name="Gautier V."/>
            <person name="Ament-Velasquez S.L."/>
            <person name="Kruys A."/>
            <person name="Hutchinson M.I."/>
            <person name="Powell A.J."/>
            <person name="Barry K."/>
            <person name="Miller A.N."/>
            <person name="Grigoriev I.V."/>
            <person name="Debuchy R."/>
            <person name="Gladieux P."/>
            <person name="Hiltunen Thoren M."/>
            <person name="Johannesson H."/>
        </authorList>
    </citation>
    <scope>NUCLEOTIDE SEQUENCE</scope>
    <source>
        <strain evidence="2">CBS 626.80</strain>
    </source>
</reference>
<gene>
    <name evidence="2" type="ORF">QBC32DRAFT_342357</name>
</gene>
<proteinExistence type="predicted"/>
<evidence type="ECO:0000313" key="3">
    <source>
        <dbReference type="Proteomes" id="UP001303222"/>
    </source>
</evidence>
<sequence>MGQRCGLRMILKFIILSATYSCSCSIICTRHNWSRADPWAASFGLILSLSAHDHSSPLQNQVLETFCLSHPPYTVFRHVTQQHKKAASLVVWC</sequence>
<keyword evidence="1" id="KW-0732">Signal</keyword>
<dbReference type="Proteomes" id="UP001303222">
    <property type="component" value="Unassembled WGS sequence"/>
</dbReference>
<evidence type="ECO:0000256" key="1">
    <source>
        <dbReference type="SAM" id="SignalP"/>
    </source>
</evidence>
<keyword evidence="3" id="KW-1185">Reference proteome</keyword>
<evidence type="ECO:0008006" key="4">
    <source>
        <dbReference type="Google" id="ProtNLM"/>
    </source>
</evidence>
<dbReference type="AlphaFoldDB" id="A0AAN6SGG4"/>